<evidence type="ECO:0000313" key="1">
    <source>
        <dbReference type="EMBL" id="KLO10756.1"/>
    </source>
</evidence>
<dbReference type="Proteomes" id="UP000053477">
    <property type="component" value="Unassembled WGS sequence"/>
</dbReference>
<accession>A0A0H2S152</accession>
<gene>
    <name evidence="1" type="ORF">SCHPADRAFT_942616</name>
</gene>
<organism evidence="1 2">
    <name type="scientific">Schizopora paradoxa</name>
    <dbReference type="NCBI Taxonomy" id="27342"/>
    <lineage>
        <taxon>Eukaryota</taxon>
        <taxon>Fungi</taxon>
        <taxon>Dikarya</taxon>
        <taxon>Basidiomycota</taxon>
        <taxon>Agaricomycotina</taxon>
        <taxon>Agaricomycetes</taxon>
        <taxon>Hymenochaetales</taxon>
        <taxon>Schizoporaceae</taxon>
        <taxon>Schizopora</taxon>
    </lineage>
</organism>
<dbReference type="EMBL" id="KQ086018">
    <property type="protein sequence ID" value="KLO10756.1"/>
    <property type="molecule type" value="Genomic_DNA"/>
</dbReference>
<keyword evidence="2" id="KW-1185">Reference proteome</keyword>
<dbReference type="InParanoid" id="A0A0H2S152"/>
<evidence type="ECO:0008006" key="3">
    <source>
        <dbReference type="Google" id="ProtNLM"/>
    </source>
</evidence>
<name>A0A0H2S152_9AGAM</name>
<proteinExistence type="predicted"/>
<dbReference type="OrthoDB" id="3193844at2759"/>
<evidence type="ECO:0000313" key="2">
    <source>
        <dbReference type="Proteomes" id="UP000053477"/>
    </source>
</evidence>
<dbReference type="AlphaFoldDB" id="A0A0H2S152"/>
<protein>
    <recommendedName>
        <fullName evidence="3">BTB domain-containing protein</fullName>
    </recommendedName>
</protein>
<reference evidence="1 2" key="1">
    <citation type="submission" date="2015-04" db="EMBL/GenBank/DDBJ databases">
        <title>Complete genome sequence of Schizopora paradoxa KUC8140, a cosmopolitan wood degrader in East Asia.</title>
        <authorList>
            <consortium name="DOE Joint Genome Institute"/>
            <person name="Min B."/>
            <person name="Park H."/>
            <person name="Jang Y."/>
            <person name="Kim J.-J."/>
            <person name="Kim K.H."/>
            <person name="Pangilinan J."/>
            <person name="Lipzen A."/>
            <person name="Riley R."/>
            <person name="Grigoriev I.V."/>
            <person name="Spatafora J.W."/>
            <person name="Choi I.-G."/>
        </authorList>
    </citation>
    <scope>NUCLEOTIDE SEQUENCE [LARGE SCALE GENOMIC DNA]</scope>
    <source>
        <strain evidence="1 2">KUC8140</strain>
    </source>
</reference>
<sequence>MSDASDLSPTISDLCLGDVVRSVKADVPKKPEVTERDELFYFQESDFISIQVEDRLFKIQKVLLSTYSTYFENLIGGIKYGHSKRGTTDEEPLYLDGTTKNDFRCYLVVLHSVYRNAHQDTESTTPLPGSYVVHDSPSPGGVVQFKLAEWRAVYRLAKMWGDDLTAKKAESGIEDSASSLEKLEIGLEHNVRRWASDGLRDLVKRETPLSQSEAPWMDAKTFHALALAREHRYKALVLRLVTGEVERSCENCGVDFIGHVFVGTARDRVSPDIAWTLSCVEGCGMVQSIEDKFNKTDDDFGQWRIKEDDIDRILNTFFPSIYIGEESESD</sequence>